<name>A0AAF0WID1_DAUCS</name>
<sequence>MVNVPTLLILLLYLLVHTIIFPFSLSLSFDQQQTLLSKLGSLLKSYQKLVIFLAFNFLLMTILLGYSRPSVEEFDFINLINSSESSALYDDEDKAKFEDFRDGSSDSALRVECIEWTDKIVVEGENCEGVISDVDSDDFHGYDGYDEDNDIDYDSDDYDDDYDGYEKDDDLKSRIEEFIAKNNRKWKEEHFNDKLALIKIC</sequence>
<evidence type="ECO:0008006" key="4">
    <source>
        <dbReference type="Google" id="ProtNLM"/>
    </source>
</evidence>
<reference evidence="2" key="1">
    <citation type="journal article" date="2016" name="Nat. Genet.">
        <title>A high-quality carrot genome assembly provides new insights into carotenoid accumulation and asterid genome evolution.</title>
        <authorList>
            <person name="Iorizzo M."/>
            <person name="Ellison S."/>
            <person name="Senalik D."/>
            <person name="Zeng P."/>
            <person name="Satapoomin P."/>
            <person name="Huang J."/>
            <person name="Bowman M."/>
            <person name="Iovene M."/>
            <person name="Sanseverino W."/>
            <person name="Cavagnaro P."/>
            <person name="Yildiz M."/>
            <person name="Macko-Podgorni A."/>
            <person name="Moranska E."/>
            <person name="Grzebelus E."/>
            <person name="Grzebelus D."/>
            <person name="Ashrafi H."/>
            <person name="Zheng Z."/>
            <person name="Cheng S."/>
            <person name="Spooner D."/>
            <person name="Van Deynze A."/>
            <person name="Simon P."/>
        </authorList>
    </citation>
    <scope>NUCLEOTIDE SEQUENCE</scope>
    <source>
        <tissue evidence="2">Leaf</tissue>
    </source>
</reference>
<dbReference type="Proteomes" id="UP000077755">
    <property type="component" value="Chromosome 2"/>
</dbReference>
<protein>
    <recommendedName>
        <fullName evidence="4">Transmembrane protein</fullName>
    </recommendedName>
</protein>
<reference evidence="2" key="2">
    <citation type="submission" date="2022-03" db="EMBL/GenBank/DDBJ databases">
        <title>Draft title - Genomic analysis of global carrot germplasm unveils the trajectory of domestication and the origin of high carotenoid orange carrot.</title>
        <authorList>
            <person name="Iorizzo M."/>
            <person name="Ellison S."/>
            <person name="Senalik D."/>
            <person name="Macko-Podgorni A."/>
            <person name="Grzebelus D."/>
            <person name="Bostan H."/>
            <person name="Rolling W."/>
            <person name="Curaba J."/>
            <person name="Simon P."/>
        </authorList>
    </citation>
    <scope>NUCLEOTIDE SEQUENCE</scope>
    <source>
        <tissue evidence="2">Leaf</tissue>
    </source>
</reference>
<dbReference type="PANTHER" id="PTHR36595">
    <property type="entry name" value="TRANSMEMBRANE PROTEIN"/>
    <property type="match status" value="1"/>
</dbReference>
<keyword evidence="1" id="KW-1133">Transmembrane helix</keyword>
<evidence type="ECO:0000313" key="3">
    <source>
        <dbReference type="Proteomes" id="UP000077755"/>
    </source>
</evidence>
<feature type="transmembrane region" description="Helical" evidence="1">
    <location>
        <begin position="49"/>
        <end position="67"/>
    </location>
</feature>
<gene>
    <name evidence="2" type="ORF">DCAR_0209671</name>
</gene>
<proteinExistence type="predicted"/>
<accession>A0AAF0WID1</accession>
<organism evidence="2 3">
    <name type="scientific">Daucus carota subsp. sativus</name>
    <name type="common">Carrot</name>
    <dbReference type="NCBI Taxonomy" id="79200"/>
    <lineage>
        <taxon>Eukaryota</taxon>
        <taxon>Viridiplantae</taxon>
        <taxon>Streptophyta</taxon>
        <taxon>Embryophyta</taxon>
        <taxon>Tracheophyta</taxon>
        <taxon>Spermatophyta</taxon>
        <taxon>Magnoliopsida</taxon>
        <taxon>eudicotyledons</taxon>
        <taxon>Gunneridae</taxon>
        <taxon>Pentapetalae</taxon>
        <taxon>asterids</taxon>
        <taxon>campanulids</taxon>
        <taxon>Apiales</taxon>
        <taxon>Apiaceae</taxon>
        <taxon>Apioideae</taxon>
        <taxon>Scandiceae</taxon>
        <taxon>Daucinae</taxon>
        <taxon>Daucus</taxon>
        <taxon>Daucus sect. Daucus</taxon>
    </lineage>
</organism>
<evidence type="ECO:0000256" key="1">
    <source>
        <dbReference type="SAM" id="Phobius"/>
    </source>
</evidence>
<feature type="transmembrane region" description="Helical" evidence="1">
    <location>
        <begin position="6"/>
        <end position="29"/>
    </location>
</feature>
<keyword evidence="1" id="KW-0472">Membrane</keyword>
<dbReference type="AlphaFoldDB" id="A0AAF0WID1"/>
<keyword evidence="1" id="KW-0812">Transmembrane</keyword>
<dbReference type="PANTHER" id="PTHR36595:SF2">
    <property type="entry name" value="SERINE_THREONINE-PROTEIN KINASE FHKB-RELATED"/>
    <property type="match status" value="1"/>
</dbReference>
<evidence type="ECO:0000313" key="2">
    <source>
        <dbReference type="EMBL" id="WOG90427.1"/>
    </source>
</evidence>
<keyword evidence="3" id="KW-1185">Reference proteome</keyword>
<dbReference type="EMBL" id="CP093344">
    <property type="protein sequence ID" value="WOG90427.1"/>
    <property type="molecule type" value="Genomic_DNA"/>
</dbReference>